<dbReference type="Proteomes" id="UP000654482">
    <property type="component" value="Unassembled WGS sequence"/>
</dbReference>
<dbReference type="EMBL" id="JADEWZ010000013">
    <property type="protein sequence ID" value="MBE9116374.1"/>
    <property type="molecule type" value="Genomic_DNA"/>
</dbReference>
<comment type="caution">
    <text evidence="2">The sequence shown here is derived from an EMBL/GenBank/DDBJ whole genome shotgun (WGS) entry which is preliminary data.</text>
</comment>
<dbReference type="PANTHER" id="PTHR31377">
    <property type="entry name" value="AGMATINE DEIMINASE-RELATED"/>
    <property type="match status" value="1"/>
</dbReference>
<dbReference type="RefSeq" id="WP_194029473.1">
    <property type="nucleotide sequence ID" value="NZ_JADEWZ010000013.1"/>
</dbReference>
<name>A0A8J7J2H0_9CYAN</name>
<dbReference type="AlphaFoldDB" id="A0A8J7J2H0"/>
<accession>A0A8J7J2H0</accession>
<keyword evidence="1" id="KW-0378">Hydrolase</keyword>
<dbReference type="Gene3D" id="3.75.10.10">
    <property type="entry name" value="L-arginine/glycine Amidinotransferase, Chain A"/>
    <property type="match status" value="1"/>
</dbReference>
<keyword evidence="3" id="KW-1185">Reference proteome</keyword>
<organism evidence="2 3">
    <name type="scientific">Lusitaniella coriacea LEGE 07157</name>
    <dbReference type="NCBI Taxonomy" id="945747"/>
    <lineage>
        <taxon>Bacteria</taxon>
        <taxon>Bacillati</taxon>
        <taxon>Cyanobacteriota</taxon>
        <taxon>Cyanophyceae</taxon>
        <taxon>Spirulinales</taxon>
        <taxon>Lusitaniellaceae</taxon>
        <taxon>Lusitaniella</taxon>
    </lineage>
</organism>
<dbReference type="GO" id="GO:0004668">
    <property type="term" value="F:protein-arginine deiminase activity"/>
    <property type="evidence" value="ECO:0007669"/>
    <property type="project" value="InterPro"/>
</dbReference>
<dbReference type="GO" id="GO:0047632">
    <property type="term" value="F:agmatine deiminase activity"/>
    <property type="evidence" value="ECO:0007669"/>
    <property type="project" value="TreeGrafter"/>
</dbReference>
<reference evidence="2" key="1">
    <citation type="submission" date="2020-10" db="EMBL/GenBank/DDBJ databases">
        <authorList>
            <person name="Castelo-Branco R."/>
            <person name="Eusebio N."/>
            <person name="Adriana R."/>
            <person name="Vieira A."/>
            <person name="Brugerolle De Fraissinette N."/>
            <person name="Rezende De Castro R."/>
            <person name="Schneider M.P."/>
            <person name="Vasconcelos V."/>
            <person name="Leao P.N."/>
        </authorList>
    </citation>
    <scope>NUCLEOTIDE SEQUENCE</scope>
    <source>
        <strain evidence="2">LEGE 07157</strain>
    </source>
</reference>
<protein>
    <submittedName>
        <fullName evidence="2">Agmatine deiminase family protein</fullName>
    </submittedName>
</protein>
<proteinExistence type="predicted"/>
<dbReference type="InterPro" id="IPR007466">
    <property type="entry name" value="Peptidyl-Arg-deiminase_porph"/>
</dbReference>
<dbReference type="PANTHER" id="PTHR31377:SF0">
    <property type="entry name" value="AGMATINE DEIMINASE-RELATED"/>
    <property type="match status" value="1"/>
</dbReference>
<gene>
    <name evidence="2" type="ORF">IQ249_10735</name>
</gene>
<dbReference type="Pfam" id="PF04371">
    <property type="entry name" value="PAD_porph"/>
    <property type="match status" value="1"/>
</dbReference>
<dbReference type="SUPFAM" id="SSF55909">
    <property type="entry name" value="Pentein"/>
    <property type="match status" value="1"/>
</dbReference>
<dbReference type="GO" id="GO:0009446">
    <property type="term" value="P:putrescine biosynthetic process"/>
    <property type="evidence" value="ECO:0007669"/>
    <property type="project" value="InterPro"/>
</dbReference>
<sequence length="383" mass="41824">MGSITLGKMLVGCENPKDRSLVTNNLQTAMTSNDFSGSMPDESEQHKCTWMAFGASEEIWGRELLSGVQDNLAAIARAIVKYEPVKMLVREEDYNIAAQKCGSEVELIVAPLDDLWMRDTGPVFVVDGKGKKAGIDFNFNGWGEKQEYDRDAQVADFVAQQSNVPLISTNLVFEGGGVEVDGNGTAIITESCILNANRNPGLTKADCEAELKALLGLRKIIWLPGIAGYDITDGHTDFYARFAHPGTVIAALESDPNSLDFDVTKQHLDILNLATDADGNKLEVFVIESPKRIRPGFENDEFAAGYINFYVVNGAVIAPEFGDSKADRRAKEVLQKLFPNRDIIQLNIDYIAAGGGGIHCTTQQEPIDVKHSKAVASFYLKLA</sequence>
<evidence type="ECO:0000313" key="3">
    <source>
        <dbReference type="Proteomes" id="UP000654482"/>
    </source>
</evidence>
<evidence type="ECO:0000256" key="1">
    <source>
        <dbReference type="ARBA" id="ARBA00022801"/>
    </source>
</evidence>
<evidence type="ECO:0000313" key="2">
    <source>
        <dbReference type="EMBL" id="MBE9116374.1"/>
    </source>
</evidence>